<dbReference type="RefSeq" id="WP_133633808.1">
    <property type="nucleotide sequence ID" value="NZ_SNZJ01000001.1"/>
</dbReference>
<dbReference type="NCBIfam" id="NF008912">
    <property type="entry name" value="PRK12275.1-6"/>
    <property type="match status" value="1"/>
</dbReference>
<dbReference type="Proteomes" id="UP000295212">
    <property type="component" value="Unassembled WGS sequence"/>
</dbReference>
<protein>
    <submittedName>
        <fullName evidence="1">Four helix bundle protein</fullName>
    </submittedName>
</protein>
<dbReference type="PANTHER" id="PTHR38471:SF2">
    <property type="entry name" value="FOUR HELIX BUNDLE PROTEIN"/>
    <property type="match status" value="1"/>
</dbReference>
<proteinExistence type="predicted"/>
<accession>A0A4R6ZWD1</accession>
<dbReference type="PANTHER" id="PTHR38471">
    <property type="entry name" value="FOUR HELIX BUNDLE PROTEIN"/>
    <property type="match status" value="1"/>
</dbReference>
<evidence type="ECO:0000313" key="1">
    <source>
        <dbReference type="EMBL" id="TDR57241.1"/>
    </source>
</evidence>
<organism evidence="1 2">
    <name type="scientific">Halomonas ventosae</name>
    <dbReference type="NCBI Taxonomy" id="229007"/>
    <lineage>
        <taxon>Bacteria</taxon>
        <taxon>Pseudomonadati</taxon>
        <taxon>Pseudomonadota</taxon>
        <taxon>Gammaproteobacteria</taxon>
        <taxon>Oceanospirillales</taxon>
        <taxon>Halomonadaceae</taxon>
        <taxon>Halomonas</taxon>
    </lineage>
</organism>
<dbReference type="Pfam" id="PF05635">
    <property type="entry name" value="23S_rRNA_IVP"/>
    <property type="match status" value="1"/>
</dbReference>
<reference evidence="1 2" key="1">
    <citation type="submission" date="2019-03" db="EMBL/GenBank/DDBJ databases">
        <title>Genomic Encyclopedia of Type Strains, Phase III (KMG-III): the genomes of soil and plant-associated and newly described type strains.</title>
        <authorList>
            <person name="Whitman W."/>
        </authorList>
    </citation>
    <scope>NUCLEOTIDE SEQUENCE [LARGE SCALE GENOMIC DNA]</scope>
    <source>
        <strain evidence="1 2">CECT 5797</strain>
    </source>
</reference>
<evidence type="ECO:0000313" key="2">
    <source>
        <dbReference type="Proteomes" id="UP000295212"/>
    </source>
</evidence>
<sequence length="115" mass="13386">MRFEDLKVWKRSARLCTEIYTIFRGSRDFGFRDQITRSALSIASNIAEGFERESQKEKIRFLGFAKGSCGELRTQIYIGIEIGYIDRAAGKRLTEETREISSMLQGLIHAYRRRI</sequence>
<dbReference type="InterPro" id="IPR012657">
    <property type="entry name" value="23S_rRNA-intervening_sequence"/>
</dbReference>
<dbReference type="EMBL" id="SNZJ01000001">
    <property type="protein sequence ID" value="TDR57241.1"/>
    <property type="molecule type" value="Genomic_DNA"/>
</dbReference>
<comment type="caution">
    <text evidence="1">The sequence shown here is derived from an EMBL/GenBank/DDBJ whole genome shotgun (WGS) entry which is preliminary data.</text>
</comment>
<dbReference type="AlphaFoldDB" id="A0A4R6ZWD1"/>
<gene>
    <name evidence="1" type="ORF">DFP85_10156</name>
</gene>
<name>A0A4R6ZWD1_9GAMM</name>
<dbReference type="SUPFAM" id="SSF158446">
    <property type="entry name" value="IVS-encoded protein-like"/>
    <property type="match status" value="1"/>
</dbReference>
<dbReference type="NCBIfam" id="TIGR02436">
    <property type="entry name" value="four helix bundle protein"/>
    <property type="match status" value="1"/>
</dbReference>
<dbReference type="OrthoDB" id="160990at2"/>
<dbReference type="CDD" id="cd16377">
    <property type="entry name" value="23S_rRNA_IVP_like"/>
    <property type="match status" value="1"/>
</dbReference>
<dbReference type="Gene3D" id="1.20.1440.60">
    <property type="entry name" value="23S rRNA-intervening sequence"/>
    <property type="match status" value="1"/>
</dbReference>
<dbReference type="InterPro" id="IPR036583">
    <property type="entry name" value="23S_rRNA_IVS_sf"/>
</dbReference>